<reference evidence="5 6" key="1">
    <citation type="submission" date="2019-12" db="EMBL/GenBank/DDBJ databases">
        <title>the WGS of Blastococcus saxobsidens 67B17.</title>
        <authorList>
            <person name="Jiang Z."/>
        </authorList>
    </citation>
    <scope>NUCLEOTIDE SEQUENCE [LARGE SCALE GENOMIC DNA]</scope>
    <source>
        <strain evidence="5 6">67B17</strain>
    </source>
</reference>
<evidence type="ECO:0000256" key="1">
    <source>
        <dbReference type="ARBA" id="ARBA00004196"/>
    </source>
</evidence>
<comment type="similarity">
    <text evidence="2">Belongs to the bacterial solute-binding protein 2 family.</text>
</comment>
<evidence type="ECO:0000313" key="5">
    <source>
        <dbReference type="EMBL" id="NEK87342.1"/>
    </source>
</evidence>
<dbReference type="Pfam" id="PF13407">
    <property type="entry name" value="Peripla_BP_4"/>
    <property type="match status" value="1"/>
</dbReference>
<dbReference type="InterPro" id="IPR028082">
    <property type="entry name" value="Peripla_BP_I"/>
</dbReference>
<dbReference type="PANTHER" id="PTHR30036:SF7">
    <property type="entry name" value="ABC TRANSPORTER PERIPLASMIC-BINDING PROTEIN YPHF"/>
    <property type="match status" value="1"/>
</dbReference>
<dbReference type="InterPro" id="IPR025997">
    <property type="entry name" value="SBP_2_dom"/>
</dbReference>
<sequence length="392" mass="41061">MRVTGVGPRRRWATSVVAASAALALTACSSESTAGGGSDGEPVNEEAAQVVQEAQERIEARLAGETYEEPPSEGPAAVRGARVAMVNVGTQAPTGAHVAENAEEIAGIMGWELSIYDGEFNPTKFQEGIRQAIAAQADVIWLFAIDCPVARTALEEAKAAGIPVISQEGADCSDVEDGAPSLFTHNLEFADGDFIEWGRALGAAQADYLIAETGGNARVIEISVPDLYVTAALHEGFVERMEECSTCEIVQTIENSAAALGPELQAKVEQALLRNPDANGLAVSYDDLMTAGGAAAVMASGRSNDLAVVAGTGFEPNIELVRKDQGQDAGYGIDYGYETWAGADLVNRFLAGAEISPSGDSLGFYDGDNLPESGSYASPIDYRPAYTEVWQG</sequence>
<gene>
    <name evidence="5" type="ORF">GCU60_16495</name>
</gene>
<feature type="domain" description="Periplasmic binding protein" evidence="4">
    <location>
        <begin position="96"/>
        <end position="353"/>
    </location>
</feature>
<feature type="chain" id="PRO_5038348230" evidence="3">
    <location>
        <begin position="35"/>
        <end position="392"/>
    </location>
</feature>
<comment type="caution">
    <text evidence="5">The sequence shown here is derived from an EMBL/GenBank/DDBJ whole genome shotgun (WGS) entry which is preliminary data.</text>
</comment>
<feature type="signal peptide" evidence="3">
    <location>
        <begin position="1"/>
        <end position="34"/>
    </location>
</feature>
<comment type="subcellular location">
    <subcellularLocation>
        <location evidence="1">Cell envelope</location>
    </subcellularLocation>
</comment>
<dbReference type="PANTHER" id="PTHR30036">
    <property type="entry name" value="D-XYLOSE-BINDING PERIPLASMIC PROTEIN"/>
    <property type="match status" value="1"/>
</dbReference>
<dbReference type="SUPFAM" id="SSF53822">
    <property type="entry name" value="Periplasmic binding protein-like I"/>
    <property type="match status" value="1"/>
</dbReference>
<dbReference type="Gene3D" id="3.40.50.2300">
    <property type="match status" value="2"/>
</dbReference>
<dbReference type="InterPro" id="IPR050555">
    <property type="entry name" value="Bact_Solute-Bind_Prot2"/>
</dbReference>
<dbReference type="EMBL" id="JAAGWG010000030">
    <property type="protein sequence ID" value="NEK87342.1"/>
    <property type="molecule type" value="Genomic_DNA"/>
</dbReference>
<dbReference type="AlphaFoldDB" id="A0A6L9W6A0"/>
<organism evidence="5 6">
    <name type="scientific">Blastococcus saxobsidens</name>
    <dbReference type="NCBI Taxonomy" id="138336"/>
    <lineage>
        <taxon>Bacteria</taxon>
        <taxon>Bacillati</taxon>
        <taxon>Actinomycetota</taxon>
        <taxon>Actinomycetes</taxon>
        <taxon>Geodermatophilales</taxon>
        <taxon>Geodermatophilaceae</taxon>
        <taxon>Blastococcus</taxon>
    </lineage>
</organism>
<evidence type="ECO:0000313" key="6">
    <source>
        <dbReference type="Proteomes" id="UP000479241"/>
    </source>
</evidence>
<dbReference type="PROSITE" id="PS51257">
    <property type="entry name" value="PROKAR_LIPOPROTEIN"/>
    <property type="match status" value="1"/>
</dbReference>
<proteinExistence type="inferred from homology"/>
<evidence type="ECO:0000256" key="3">
    <source>
        <dbReference type="SAM" id="SignalP"/>
    </source>
</evidence>
<dbReference type="GO" id="GO:0030288">
    <property type="term" value="C:outer membrane-bounded periplasmic space"/>
    <property type="evidence" value="ECO:0007669"/>
    <property type="project" value="TreeGrafter"/>
</dbReference>
<dbReference type="Proteomes" id="UP000479241">
    <property type="component" value="Unassembled WGS sequence"/>
</dbReference>
<keyword evidence="3" id="KW-0732">Signal</keyword>
<evidence type="ECO:0000259" key="4">
    <source>
        <dbReference type="Pfam" id="PF13407"/>
    </source>
</evidence>
<dbReference type="GO" id="GO:0030246">
    <property type="term" value="F:carbohydrate binding"/>
    <property type="evidence" value="ECO:0007669"/>
    <property type="project" value="TreeGrafter"/>
</dbReference>
<dbReference type="RefSeq" id="WP_163207210.1">
    <property type="nucleotide sequence ID" value="NZ_JAAGWG010000030.1"/>
</dbReference>
<evidence type="ECO:0000256" key="2">
    <source>
        <dbReference type="ARBA" id="ARBA00007639"/>
    </source>
</evidence>
<protein>
    <submittedName>
        <fullName evidence="5">Sugar ABC transporter substrate-binding protein</fullName>
    </submittedName>
</protein>
<name>A0A6L9W6A0_9ACTN</name>
<accession>A0A6L9W6A0</accession>